<dbReference type="EMBL" id="JAJNBZ010000045">
    <property type="protein sequence ID" value="MCE5173274.1"/>
    <property type="molecule type" value="Genomic_DNA"/>
</dbReference>
<dbReference type="InterPro" id="IPR029033">
    <property type="entry name" value="His_PPase_superfam"/>
</dbReference>
<reference evidence="1 2" key="1">
    <citation type="submission" date="2021-11" db="EMBL/GenBank/DDBJ databases">
        <title>Draft genome sequence of Paenibacillus profundus YoMME, a new Gram-positive bacteria with exoelectrogenic properties.</title>
        <authorList>
            <person name="Hubenova Y."/>
            <person name="Hubenova E."/>
            <person name="Manasiev Y."/>
            <person name="Peykov S."/>
            <person name="Mitov M."/>
        </authorList>
    </citation>
    <scope>NUCLEOTIDE SEQUENCE [LARGE SCALE GENOMIC DNA]</scope>
    <source>
        <strain evidence="1 2">YoMME</strain>
    </source>
</reference>
<protein>
    <submittedName>
        <fullName evidence="1">Histidine phosphatase family protein</fullName>
    </submittedName>
</protein>
<keyword evidence="2" id="KW-1185">Reference proteome</keyword>
<name>A0ABS8YUH7_9BACL</name>
<dbReference type="Proteomes" id="UP001199916">
    <property type="component" value="Unassembled WGS sequence"/>
</dbReference>
<proteinExistence type="predicted"/>
<dbReference type="SUPFAM" id="SSF53254">
    <property type="entry name" value="Phosphoglycerate mutase-like"/>
    <property type="match status" value="1"/>
</dbReference>
<evidence type="ECO:0000313" key="2">
    <source>
        <dbReference type="Proteomes" id="UP001199916"/>
    </source>
</evidence>
<evidence type="ECO:0000313" key="1">
    <source>
        <dbReference type="EMBL" id="MCE5173274.1"/>
    </source>
</evidence>
<gene>
    <name evidence="1" type="ORF">LQV63_28875</name>
</gene>
<dbReference type="RefSeq" id="WP_157259427.1">
    <property type="nucleotide sequence ID" value="NZ_JAJNBZ010000045.1"/>
</dbReference>
<accession>A0ABS8YUH7</accession>
<organism evidence="1 2">
    <name type="scientific">Paenibacillus profundus</name>
    <dbReference type="NCBI Taxonomy" id="1173085"/>
    <lineage>
        <taxon>Bacteria</taxon>
        <taxon>Bacillati</taxon>
        <taxon>Bacillota</taxon>
        <taxon>Bacilli</taxon>
        <taxon>Bacillales</taxon>
        <taxon>Paenibacillaceae</taxon>
        <taxon>Paenibacillus</taxon>
    </lineage>
</organism>
<sequence>MNTAEIIRRDRNIGIKECDEFREINLGVWGGKT</sequence>
<dbReference type="Pfam" id="PF00300">
    <property type="entry name" value="His_Phos_1"/>
    <property type="match status" value="1"/>
</dbReference>
<dbReference type="InterPro" id="IPR013078">
    <property type="entry name" value="His_Pase_superF_clade-1"/>
</dbReference>
<comment type="caution">
    <text evidence="1">The sequence shown here is derived from an EMBL/GenBank/DDBJ whole genome shotgun (WGS) entry which is preliminary data.</text>
</comment>